<evidence type="ECO:0000256" key="9">
    <source>
        <dbReference type="ARBA" id="ARBA00023254"/>
    </source>
</evidence>
<reference evidence="16" key="1">
    <citation type="journal article" date="2019" name="Gigascience">
        <title>De novo genome assembly of the endangered Acer yangbiense, a plant species with extremely small populations endemic to Yunnan Province, China.</title>
        <authorList>
            <person name="Yang J."/>
            <person name="Wariss H.M."/>
            <person name="Tao L."/>
            <person name="Zhang R."/>
            <person name="Yun Q."/>
            <person name="Hollingsworth P."/>
            <person name="Dao Z."/>
            <person name="Luo G."/>
            <person name="Guo H."/>
            <person name="Ma Y."/>
            <person name="Sun W."/>
        </authorList>
    </citation>
    <scope>NUCLEOTIDE SEQUENCE [LARGE SCALE GENOMIC DNA]</scope>
    <source>
        <strain evidence="16">cv. Malutang</strain>
    </source>
</reference>
<evidence type="ECO:0000256" key="1">
    <source>
        <dbReference type="ARBA" id="ARBA00004123"/>
    </source>
</evidence>
<name>A0A5C7I3Y1_9ROSI</name>
<dbReference type="PANTHER" id="PTHR18937:SF12">
    <property type="entry name" value="STRUCTURAL MAINTENANCE OF CHROMOSOMES PROTEIN"/>
    <property type="match status" value="1"/>
</dbReference>
<evidence type="ECO:0000313" key="15">
    <source>
        <dbReference type="EMBL" id="TXG63825.1"/>
    </source>
</evidence>
<dbReference type="GO" id="GO:0051321">
    <property type="term" value="P:meiotic cell cycle"/>
    <property type="evidence" value="ECO:0007669"/>
    <property type="project" value="UniProtKB-KW"/>
</dbReference>
<dbReference type="SMART" id="SM00968">
    <property type="entry name" value="SMC_hinge"/>
    <property type="match status" value="1"/>
</dbReference>
<comment type="similarity">
    <text evidence="3">Belongs to the SMC family. SMC1 subfamily.</text>
</comment>
<dbReference type="InterPro" id="IPR028468">
    <property type="entry name" value="Smc1_ABC"/>
</dbReference>
<keyword evidence="4" id="KW-0158">Chromosome</keyword>
<sequence>MPSLLSPGKIVRIELENFKSYKGLQTIGPFSDFTAIIGPNGAGKSNLMDAISFVLGVRTGQLRGTQLKDLIYAFDDREKEQKGRRAFVRLVYLMGNGSELQFTRTINSSGGSEYRIDGKVVNWDEYNEKLKSLGILVKARNFLVFQGDVESIASKNPKELTALLEQISGSEEHKRDYEVKEEEKARAEEISALVFQKKRTIVAERKQKKEQKEEAEKHLRLQDQLKSLKKEYYSWQLCNIDKDKKETEDALEADERKRKDLIEEQPELLKLKEEESRIHSKIKSSEKEYNRKKQEKNKHAKDMEDLQRGVRDLTSQLEDLNERSRDGAGRLPLLDSQLTEYFRIKEDAGMKTAKLRDEKEVLDRQQHADIEVLKNLEENLQQLSNRELELDAQEKQLRLRQENISKTSDLHKKELKELMDKQRAMQDEHRDSRNKYENLKSKISEIENELREWRADRHENERDLKLSQAVETLKRLFQGVHGRMTDLCRPTQKKYNLAVTVAMGKFMDAVVVEDEYTGKECIKYLKEQRLPPQTFIPLQSVRVKPIVERFRTLDNKLIETNANVCGLNNCTFDPSLEKAILFAVGNTLVCDNLDEAKRLSWSGERFRVVTIDGILLTKSGTMTGGTTGGMEARSKHWDDKTMEDKRRNKEQLESQLENLGSIREMQLKESEISGKITGLQKKIQYAEIEKPSIEDKIKNLRQEKRNIKAEIGRINPDLRKFKDTIDWRNTEIKKLEKRINEIVDRLYEDFSQSVGVENIREYEENQLKDAQIVAEERLNLSNQLAKLKYHHLRSRNNYMHCFAIISGVFSKLHDLPWTKFEKMNSFVFWHFYNGIGVKLHRRVLLLFSITYRLEYEQKRDVESRMKKLESSLHALKNDLKQVDKKKVELQNMNKSATEEIESWKKEILVAVFILISVVGRLTVDNLKVLKVIAFEVISTFAIVIITASFEVKSKSEECEKEIQERKKEASGVHTKLSKLNRLINSKEEQIEMLISRKQEIVDKCELEHISLPDLMETDSSTQPEREKLEVEFKQKIDGLISEIERTAPNMKALDQYEALLKKEKDVIKEFEDARKEVKKAADDFNKAKERRYGLFMDAFSNISGNIDKIYKQLTTSTTHQLGGTAYLNLENEDDPFLHGIKYTAMPPTKRFRDMEQLSGGEKTVAALALLFSIHSYKPSPFFILDEVDAALDNLNVAKVAGFIRSKSCGGARSNEDADEGSGFQSIVISLKDSFYDKAEALVGVYKDCERSCSRTLTFDLTNYRES</sequence>
<feature type="coiled-coil region" evidence="12">
    <location>
        <begin position="1053"/>
        <end position="1090"/>
    </location>
</feature>
<dbReference type="AlphaFoldDB" id="A0A5C7I3Y1"/>
<keyword evidence="10" id="KW-0131">Cell cycle</keyword>
<feature type="compositionally biased region" description="Basic and acidic residues" evidence="13">
    <location>
        <begin position="274"/>
        <end position="292"/>
    </location>
</feature>
<evidence type="ECO:0000256" key="11">
    <source>
        <dbReference type="PIRNR" id="PIRNR005719"/>
    </source>
</evidence>
<dbReference type="SUPFAM" id="SSF75553">
    <property type="entry name" value="Smc hinge domain"/>
    <property type="match status" value="1"/>
</dbReference>
<proteinExistence type="inferred from homology"/>
<dbReference type="Pfam" id="PF06470">
    <property type="entry name" value="SMC_hinge"/>
    <property type="match status" value="1"/>
</dbReference>
<dbReference type="GO" id="GO:0016887">
    <property type="term" value="F:ATP hydrolysis activity"/>
    <property type="evidence" value="ECO:0007669"/>
    <property type="project" value="InterPro"/>
</dbReference>
<feature type="compositionally biased region" description="Basic and acidic residues" evidence="13">
    <location>
        <begin position="632"/>
        <end position="651"/>
    </location>
</feature>
<dbReference type="GO" id="GO:0007062">
    <property type="term" value="P:sister chromatid cohesion"/>
    <property type="evidence" value="ECO:0007669"/>
    <property type="project" value="InterPro"/>
</dbReference>
<dbReference type="GO" id="GO:0005634">
    <property type="term" value="C:nucleus"/>
    <property type="evidence" value="ECO:0007669"/>
    <property type="project" value="UniProtKB-SubCell"/>
</dbReference>
<evidence type="ECO:0000256" key="5">
    <source>
        <dbReference type="ARBA" id="ARBA00022618"/>
    </source>
</evidence>
<dbReference type="CDD" id="cd03275">
    <property type="entry name" value="ABC_SMC1_euk"/>
    <property type="match status" value="1"/>
</dbReference>
<evidence type="ECO:0000259" key="14">
    <source>
        <dbReference type="SMART" id="SM00968"/>
    </source>
</evidence>
<feature type="coiled-coil region" evidence="12">
    <location>
        <begin position="976"/>
        <end position="1003"/>
    </location>
</feature>
<organism evidence="15 16">
    <name type="scientific">Acer yangbiense</name>
    <dbReference type="NCBI Taxonomy" id="1000413"/>
    <lineage>
        <taxon>Eukaryota</taxon>
        <taxon>Viridiplantae</taxon>
        <taxon>Streptophyta</taxon>
        <taxon>Embryophyta</taxon>
        <taxon>Tracheophyta</taxon>
        <taxon>Spermatophyta</taxon>
        <taxon>Magnoliopsida</taxon>
        <taxon>eudicotyledons</taxon>
        <taxon>Gunneridae</taxon>
        <taxon>Pentapetalae</taxon>
        <taxon>rosids</taxon>
        <taxon>malvids</taxon>
        <taxon>Sapindales</taxon>
        <taxon>Sapindaceae</taxon>
        <taxon>Hippocastanoideae</taxon>
        <taxon>Acereae</taxon>
        <taxon>Acer</taxon>
    </lineage>
</organism>
<evidence type="ECO:0000256" key="10">
    <source>
        <dbReference type="ARBA" id="ARBA00023306"/>
    </source>
</evidence>
<dbReference type="InterPro" id="IPR010935">
    <property type="entry name" value="SMC_hinge"/>
</dbReference>
<evidence type="ECO:0000256" key="4">
    <source>
        <dbReference type="ARBA" id="ARBA00022454"/>
    </source>
</evidence>
<dbReference type="InterPro" id="IPR003395">
    <property type="entry name" value="RecF/RecN/SMC_N"/>
</dbReference>
<feature type="region of interest" description="Disordered" evidence="13">
    <location>
        <begin position="274"/>
        <end position="308"/>
    </location>
</feature>
<dbReference type="GO" id="GO:0003677">
    <property type="term" value="F:DNA binding"/>
    <property type="evidence" value="ECO:0007669"/>
    <property type="project" value="TreeGrafter"/>
</dbReference>
<keyword evidence="5" id="KW-0132">Cell division</keyword>
<keyword evidence="7 12" id="KW-0175">Coiled coil</keyword>
<protein>
    <recommendedName>
        <fullName evidence="11">Structural maintenance of chromosomes protein</fullName>
    </recommendedName>
</protein>
<dbReference type="InterPro" id="IPR027417">
    <property type="entry name" value="P-loop_NTPase"/>
</dbReference>
<dbReference type="OrthoDB" id="5575062at2759"/>
<dbReference type="Gene3D" id="1.20.1060.20">
    <property type="match status" value="1"/>
</dbReference>
<keyword evidence="16" id="KW-1185">Reference proteome</keyword>
<comment type="subcellular location">
    <subcellularLocation>
        <location evidence="2">Chromosome</location>
    </subcellularLocation>
    <subcellularLocation>
        <location evidence="1 11">Nucleus</location>
    </subcellularLocation>
</comment>
<gene>
    <name evidence="15" type="ORF">EZV62_010819</name>
</gene>
<keyword evidence="8 11" id="KW-0539">Nucleus</keyword>
<evidence type="ECO:0000256" key="2">
    <source>
        <dbReference type="ARBA" id="ARBA00004286"/>
    </source>
</evidence>
<evidence type="ECO:0000256" key="6">
    <source>
        <dbReference type="ARBA" id="ARBA00022776"/>
    </source>
</evidence>
<dbReference type="SUPFAM" id="SSF52540">
    <property type="entry name" value="P-loop containing nucleoside triphosphate hydrolases"/>
    <property type="match status" value="1"/>
</dbReference>
<dbReference type="Gene3D" id="3.40.50.300">
    <property type="entry name" value="P-loop containing nucleotide triphosphate hydrolases"/>
    <property type="match status" value="2"/>
</dbReference>
<feature type="region of interest" description="Disordered" evidence="13">
    <location>
        <begin position="622"/>
        <end position="651"/>
    </location>
</feature>
<dbReference type="GO" id="GO:0008278">
    <property type="term" value="C:cohesin complex"/>
    <property type="evidence" value="ECO:0007669"/>
    <property type="project" value="InterPro"/>
</dbReference>
<evidence type="ECO:0000256" key="7">
    <source>
        <dbReference type="ARBA" id="ARBA00023054"/>
    </source>
</evidence>
<evidence type="ECO:0000256" key="12">
    <source>
        <dbReference type="SAM" id="Coils"/>
    </source>
</evidence>
<dbReference type="Proteomes" id="UP000323000">
    <property type="component" value="Chromosome 4"/>
</dbReference>
<evidence type="ECO:0000256" key="3">
    <source>
        <dbReference type="ARBA" id="ARBA00005597"/>
    </source>
</evidence>
<dbReference type="FunFam" id="3.40.50.300:FF:000564">
    <property type="entry name" value="Structural maintenance of chromosomes 1A"/>
    <property type="match status" value="1"/>
</dbReference>
<dbReference type="PANTHER" id="PTHR18937">
    <property type="entry name" value="STRUCTURAL MAINTENANCE OF CHROMOSOMES SMC FAMILY MEMBER"/>
    <property type="match status" value="1"/>
</dbReference>
<dbReference type="PIRSF" id="PIRSF005719">
    <property type="entry name" value="SMC"/>
    <property type="match status" value="1"/>
</dbReference>
<dbReference type="GO" id="GO:0005524">
    <property type="term" value="F:ATP binding"/>
    <property type="evidence" value="ECO:0007669"/>
    <property type="project" value="InterPro"/>
</dbReference>
<keyword evidence="9" id="KW-0469">Meiosis</keyword>
<dbReference type="GO" id="GO:0051301">
    <property type="term" value="P:cell division"/>
    <property type="evidence" value="ECO:0007669"/>
    <property type="project" value="UniProtKB-KW"/>
</dbReference>
<accession>A0A5C7I3Y1</accession>
<evidence type="ECO:0000256" key="13">
    <source>
        <dbReference type="SAM" id="MobiDB-lite"/>
    </source>
</evidence>
<evidence type="ECO:0000256" key="8">
    <source>
        <dbReference type="ARBA" id="ARBA00023242"/>
    </source>
</evidence>
<evidence type="ECO:0000313" key="16">
    <source>
        <dbReference type="Proteomes" id="UP000323000"/>
    </source>
</evidence>
<keyword evidence="6" id="KW-0498">Mitosis</keyword>
<dbReference type="EMBL" id="VAHF01000004">
    <property type="protein sequence ID" value="TXG63825.1"/>
    <property type="molecule type" value="Genomic_DNA"/>
</dbReference>
<dbReference type="Pfam" id="PF02463">
    <property type="entry name" value="SMC_N"/>
    <property type="match status" value="1"/>
</dbReference>
<feature type="domain" description="SMC hinge" evidence="14">
    <location>
        <begin position="478"/>
        <end position="600"/>
    </location>
</feature>
<comment type="caution">
    <text evidence="15">The sequence shown here is derived from an EMBL/GenBank/DDBJ whole genome shotgun (WGS) entry which is preliminary data.</text>
</comment>
<dbReference type="InterPro" id="IPR036277">
    <property type="entry name" value="SMC_hinge_sf"/>
</dbReference>
<dbReference type="InterPro" id="IPR024704">
    <property type="entry name" value="SMC"/>
</dbReference>
<feature type="coiled-coil region" evidence="12">
    <location>
        <begin position="858"/>
        <end position="906"/>
    </location>
</feature>
<feature type="coiled-coil region" evidence="12">
    <location>
        <begin position="366"/>
        <end position="463"/>
    </location>
</feature>
<dbReference type="Gene3D" id="3.30.70.1620">
    <property type="match status" value="1"/>
</dbReference>